<dbReference type="EC" id="2.3.1.274" evidence="8 10"/>
<comment type="pathway">
    <text evidence="10">Lipid metabolism; phospholipid metabolism.</text>
</comment>
<dbReference type="RefSeq" id="WP_006608508.1">
    <property type="nucleotide sequence ID" value="NZ_AFXA01000008.1"/>
</dbReference>
<dbReference type="HAMAP" id="MF_00019">
    <property type="entry name" value="PlsX"/>
    <property type="match status" value="1"/>
</dbReference>
<name>F9UJP1_9BACT</name>
<sequence length="331" mass="36869">MYKIAFDLNGGDKALNEKLNACVKFIQNNHNFKIVLVGPQNQILAFFNQKLPSNFEIIDNHLTSSNPKNLRLSLHEQTSMNQTLKLLADKKVDAVLSAGDSGLYLSAATFIVKRLDNISRAAFMAIFPTIIKNNQLLFLDAGANVETKEEFIYDWARIGNVFAQKAYKKVNPRIGLINIGTENYKGNEIIQKADKLLKENSKLNYLGFIESRNLLEGEIDIALVDGYGGNLVVKSYEGAINSFKNLLKKTIKKSFIRKIAYLFMKKGFKEAAETLDYRNIGAAWVIGLNGLVAKAHGASDEKAFLGALYQIKLAIENDVLSLIKAELGINE</sequence>
<evidence type="ECO:0000256" key="6">
    <source>
        <dbReference type="ARBA" id="ARBA00023209"/>
    </source>
</evidence>
<keyword evidence="5 10" id="KW-0443">Lipid metabolism</keyword>
<dbReference type="PANTHER" id="PTHR30100">
    <property type="entry name" value="FATTY ACID/PHOSPHOLIPID SYNTHESIS PROTEIN PLSX"/>
    <property type="match status" value="1"/>
</dbReference>
<evidence type="ECO:0000256" key="9">
    <source>
        <dbReference type="ARBA" id="ARBA00046608"/>
    </source>
</evidence>
<comment type="catalytic activity">
    <reaction evidence="1 10">
        <text>a fatty acyl-[ACP] + phosphate = an acyl phosphate + holo-[ACP]</text>
        <dbReference type="Rhea" id="RHEA:42292"/>
        <dbReference type="Rhea" id="RHEA-COMP:9685"/>
        <dbReference type="Rhea" id="RHEA-COMP:14125"/>
        <dbReference type="ChEBI" id="CHEBI:43474"/>
        <dbReference type="ChEBI" id="CHEBI:59918"/>
        <dbReference type="ChEBI" id="CHEBI:64479"/>
        <dbReference type="ChEBI" id="CHEBI:138651"/>
        <dbReference type="EC" id="2.3.1.274"/>
    </reaction>
</comment>
<dbReference type="GO" id="GO:0008654">
    <property type="term" value="P:phospholipid biosynthetic process"/>
    <property type="evidence" value="ECO:0007669"/>
    <property type="project" value="UniProtKB-KW"/>
</dbReference>
<evidence type="ECO:0000256" key="5">
    <source>
        <dbReference type="ARBA" id="ARBA00023098"/>
    </source>
</evidence>
<evidence type="ECO:0000313" key="11">
    <source>
        <dbReference type="EMBL" id="EGV00422.1"/>
    </source>
</evidence>
<comment type="subcellular location">
    <subcellularLocation>
        <location evidence="10">Cytoplasm</location>
    </subcellularLocation>
    <text evidence="10">Associated with the membrane possibly through PlsY.</text>
</comment>
<evidence type="ECO:0000256" key="2">
    <source>
        <dbReference type="ARBA" id="ARBA00022490"/>
    </source>
</evidence>
<proteinExistence type="inferred from homology"/>
<evidence type="ECO:0000256" key="1">
    <source>
        <dbReference type="ARBA" id="ARBA00001232"/>
    </source>
</evidence>
<keyword evidence="12" id="KW-1185">Reference proteome</keyword>
<reference evidence="11 12" key="1">
    <citation type="journal article" date="2013" name="Genome Announc.">
        <title>Genome Sequence of Mycoplasma columbinum Strain SF7.</title>
        <authorList>
            <person name="Guo Z."/>
            <person name="Xu X."/>
            <person name="Zheng Q."/>
            <person name="Li T."/>
            <person name="Kuang S."/>
            <person name="Zhang Z."/>
            <person name="Chen Y."/>
            <person name="Lu X."/>
            <person name="Zhou R."/>
            <person name="Bi D."/>
            <person name="Jin H."/>
        </authorList>
    </citation>
    <scope>NUCLEOTIDE SEQUENCE [LARGE SCALE GENOMIC DNA]</scope>
    <source>
        <strain evidence="11 12">SF7</strain>
    </source>
</reference>
<dbReference type="InterPro" id="IPR012281">
    <property type="entry name" value="Phospholipid_synth_PlsX-like"/>
</dbReference>
<dbReference type="InterPro" id="IPR003664">
    <property type="entry name" value="FA_synthesis"/>
</dbReference>
<accession>F9UJP1</accession>
<dbReference type="Pfam" id="PF02504">
    <property type="entry name" value="FA_synthesis"/>
    <property type="match status" value="1"/>
</dbReference>
<comment type="function">
    <text evidence="10">Catalyzes the reversible formation of acyl-phosphate (acyl-PO(4)) from acyl-[acyl-carrier-protein] (acyl-ACP). This enzyme utilizes acyl-ACP as fatty acyl donor, but not acyl-CoA.</text>
</comment>
<comment type="caution">
    <text evidence="11">The sequence shown here is derived from an EMBL/GenBank/DDBJ whole genome shotgun (WGS) entry which is preliminary data.</text>
</comment>
<dbReference type="STRING" id="1037410.MCSF7_00436"/>
<keyword evidence="7 10" id="KW-1208">Phospholipid metabolism</keyword>
<dbReference type="PANTHER" id="PTHR30100:SF1">
    <property type="entry name" value="PHOSPHATE ACYLTRANSFERASE"/>
    <property type="match status" value="1"/>
</dbReference>
<evidence type="ECO:0000256" key="4">
    <source>
        <dbReference type="ARBA" id="ARBA00022679"/>
    </source>
</evidence>
<evidence type="ECO:0000256" key="7">
    <source>
        <dbReference type="ARBA" id="ARBA00023264"/>
    </source>
</evidence>
<evidence type="ECO:0000256" key="8">
    <source>
        <dbReference type="ARBA" id="ARBA00024069"/>
    </source>
</evidence>
<dbReference type="EMBL" id="AFXA01000008">
    <property type="protein sequence ID" value="EGV00422.1"/>
    <property type="molecule type" value="Genomic_DNA"/>
</dbReference>
<evidence type="ECO:0000256" key="10">
    <source>
        <dbReference type="HAMAP-Rule" id="MF_00019"/>
    </source>
</evidence>
<keyword evidence="2 10" id="KW-0963">Cytoplasm</keyword>
<keyword evidence="3 10" id="KW-0444">Lipid biosynthesis</keyword>
<dbReference type="PIRSF" id="PIRSF002465">
    <property type="entry name" value="Phsphlp_syn_PlsX"/>
    <property type="match status" value="1"/>
</dbReference>
<dbReference type="GO" id="GO:0005737">
    <property type="term" value="C:cytoplasm"/>
    <property type="evidence" value="ECO:0007669"/>
    <property type="project" value="UniProtKB-SubCell"/>
</dbReference>
<dbReference type="GO" id="GO:0006633">
    <property type="term" value="P:fatty acid biosynthetic process"/>
    <property type="evidence" value="ECO:0007669"/>
    <property type="project" value="UniProtKB-UniRule"/>
</dbReference>
<comment type="subunit">
    <text evidence="9 10">Homodimer. Probably interacts with PlsY.</text>
</comment>
<keyword evidence="6 10" id="KW-0594">Phospholipid biosynthesis</keyword>
<comment type="similarity">
    <text evidence="10">Belongs to the PlsX family.</text>
</comment>
<evidence type="ECO:0000313" key="12">
    <source>
        <dbReference type="Proteomes" id="UP000004978"/>
    </source>
</evidence>
<dbReference type="SUPFAM" id="SSF53659">
    <property type="entry name" value="Isocitrate/Isopropylmalate dehydrogenase-like"/>
    <property type="match status" value="1"/>
</dbReference>
<dbReference type="Gene3D" id="3.40.718.10">
    <property type="entry name" value="Isopropylmalate Dehydrogenase"/>
    <property type="match status" value="1"/>
</dbReference>
<dbReference type="GO" id="GO:0043811">
    <property type="term" value="F:phosphate:acyl-[acyl carrier protein] acyltransferase activity"/>
    <property type="evidence" value="ECO:0007669"/>
    <property type="project" value="UniProtKB-UniRule"/>
</dbReference>
<dbReference type="AlphaFoldDB" id="F9UJP1"/>
<dbReference type="eggNOG" id="COG0416">
    <property type="taxonomic scope" value="Bacteria"/>
</dbReference>
<organism evidence="11 12">
    <name type="scientific">Mycoplasmopsis columbina SF7</name>
    <dbReference type="NCBI Taxonomy" id="1037410"/>
    <lineage>
        <taxon>Bacteria</taxon>
        <taxon>Bacillati</taxon>
        <taxon>Mycoplasmatota</taxon>
        <taxon>Mycoplasmoidales</taxon>
        <taxon>Metamycoplasmataceae</taxon>
        <taxon>Mycoplasmopsis</taxon>
    </lineage>
</organism>
<gene>
    <name evidence="10" type="primary">plsX</name>
    <name evidence="11" type="ORF">MCSF7_00436</name>
</gene>
<dbReference type="UniPathway" id="UPA00085"/>
<keyword evidence="11" id="KW-0012">Acyltransferase</keyword>
<evidence type="ECO:0000256" key="3">
    <source>
        <dbReference type="ARBA" id="ARBA00022516"/>
    </source>
</evidence>
<keyword evidence="4 10" id="KW-0808">Transferase</keyword>
<dbReference type="Proteomes" id="UP000004978">
    <property type="component" value="Unassembled WGS sequence"/>
</dbReference>
<protein>
    <recommendedName>
        <fullName evidence="8 10">Phosphate acyltransferase</fullName>
        <ecNumber evidence="8 10">2.3.1.274</ecNumber>
    </recommendedName>
    <alternativeName>
        <fullName evidence="10">Acyl-ACP phosphotransacylase</fullName>
    </alternativeName>
    <alternativeName>
        <fullName evidence="10">Acyl-[acyl-carrier-protein]--phosphate acyltransferase</fullName>
    </alternativeName>
    <alternativeName>
        <fullName evidence="10">Phosphate-acyl-ACP acyltransferase</fullName>
    </alternativeName>
</protein>
<dbReference type="NCBIfam" id="TIGR00182">
    <property type="entry name" value="plsX"/>
    <property type="match status" value="1"/>
</dbReference>